<dbReference type="GO" id="GO:0016075">
    <property type="term" value="P:rRNA catabolic process"/>
    <property type="evidence" value="ECO:0007669"/>
    <property type="project" value="TreeGrafter"/>
</dbReference>
<keyword evidence="5" id="KW-0539">Nucleus</keyword>
<dbReference type="GO" id="GO:0000176">
    <property type="term" value="C:nuclear exosome (RNase complex)"/>
    <property type="evidence" value="ECO:0007669"/>
    <property type="project" value="UniProtKB-ARBA"/>
</dbReference>
<evidence type="ECO:0000259" key="7">
    <source>
        <dbReference type="Pfam" id="PF01138"/>
    </source>
</evidence>
<protein>
    <submittedName>
        <fullName evidence="9">Exosome non-catalytic core subunit rrp46</fullName>
    </submittedName>
</protein>
<feature type="domain" description="Exoribonuclease phosphorolytic" evidence="8">
    <location>
        <begin position="200"/>
        <end position="258"/>
    </location>
</feature>
<dbReference type="InterPro" id="IPR027408">
    <property type="entry name" value="PNPase/RNase_PH_dom_sf"/>
</dbReference>
<feature type="domain" description="Exoribonuclease phosphorolytic" evidence="7">
    <location>
        <begin position="12"/>
        <end position="171"/>
    </location>
</feature>
<proteinExistence type="inferred from homology"/>
<feature type="region of interest" description="Disordered" evidence="6">
    <location>
        <begin position="278"/>
        <end position="314"/>
    </location>
</feature>
<dbReference type="InterPro" id="IPR036345">
    <property type="entry name" value="ExoRNase_PH_dom2_sf"/>
</dbReference>
<keyword evidence="4" id="KW-0271">Exosome</keyword>
<evidence type="ECO:0000259" key="8">
    <source>
        <dbReference type="Pfam" id="PF03725"/>
    </source>
</evidence>
<dbReference type="GO" id="GO:0034475">
    <property type="term" value="P:U4 snRNA 3'-end processing"/>
    <property type="evidence" value="ECO:0007669"/>
    <property type="project" value="TreeGrafter"/>
</dbReference>
<organism evidence="9 10">
    <name type="scientific">Rhodotorula mucilaginosa</name>
    <name type="common">Yeast</name>
    <name type="synonym">Rhodotorula rubra</name>
    <dbReference type="NCBI Taxonomy" id="5537"/>
    <lineage>
        <taxon>Eukaryota</taxon>
        <taxon>Fungi</taxon>
        <taxon>Dikarya</taxon>
        <taxon>Basidiomycota</taxon>
        <taxon>Pucciniomycotina</taxon>
        <taxon>Microbotryomycetes</taxon>
        <taxon>Sporidiobolales</taxon>
        <taxon>Sporidiobolaceae</taxon>
        <taxon>Rhodotorula</taxon>
    </lineage>
</organism>
<dbReference type="GO" id="GO:0003723">
    <property type="term" value="F:RNA binding"/>
    <property type="evidence" value="ECO:0007669"/>
    <property type="project" value="TreeGrafter"/>
</dbReference>
<dbReference type="SUPFAM" id="SSF54211">
    <property type="entry name" value="Ribosomal protein S5 domain 2-like"/>
    <property type="match status" value="1"/>
</dbReference>
<keyword evidence="10" id="KW-1185">Reference proteome</keyword>
<evidence type="ECO:0000256" key="4">
    <source>
        <dbReference type="ARBA" id="ARBA00022835"/>
    </source>
</evidence>
<feature type="compositionally biased region" description="Polar residues" evidence="6">
    <location>
        <begin position="111"/>
        <end position="121"/>
    </location>
</feature>
<dbReference type="SUPFAM" id="SSF55666">
    <property type="entry name" value="Ribonuclease PH domain 2-like"/>
    <property type="match status" value="1"/>
</dbReference>
<dbReference type="GO" id="GO:0071051">
    <property type="term" value="P:poly(A)-dependent snoRNA 3'-end processing"/>
    <property type="evidence" value="ECO:0007669"/>
    <property type="project" value="TreeGrafter"/>
</dbReference>
<feature type="region of interest" description="Disordered" evidence="6">
    <location>
        <begin position="111"/>
        <end position="149"/>
    </location>
</feature>
<feature type="compositionally biased region" description="Acidic residues" evidence="6">
    <location>
        <begin position="295"/>
        <end position="308"/>
    </location>
</feature>
<dbReference type="GO" id="GO:0071028">
    <property type="term" value="P:nuclear mRNA surveillance"/>
    <property type="evidence" value="ECO:0007669"/>
    <property type="project" value="TreeGrafter"/>
</dbReference>
<dbReference type="EMBL" id="PUHQ01000044">
    <property type="protein sequence ID" value="KAG0660405.1"/>
    <property type="molecule type" value="Genomic_DNA"/>
</dbReference>
<dbReference type="PANTHER" id="PTHR11953">
    <property type="entry name" value="EXOSOME COMPLEX COMPONENT"/>
    <property type="match status" value="1"/>
</dbReference>
<dbReference type="Gene3D" id="3.30.230.70">
    <property type="entry name" value="GHMP Kinase, N-terminal domain"/>
    <property type="match status" value="1"/>
</dbReference>
<evidence type="ECO:0000256" key="1">
    <source>
        <dbReference type="ARBA" id="ARBA00004123"/>
    </source>
</evidence>
<feature type="region of interest" description="Disordered" evidence="6">
    <location>
        <begin position="188"/>
        <end position="213"/>
    </location>
</feature>
<dbReference type="OrthoDB" id="27298at2759"/>
<reference evidence="9 10" key="1">
    <citation type="submission" date="2020-11" db="EMBL/GenBank/DDBJ databases">
        <title>Kefir isolates.</title>
        <authorList>
            <person name="Marcisauskas S."/>
            <person name="Kim Y."/>
            <person name="Blasche S."/>
        </authorList>
    </citation>
    <scope>NUCLEOTIDE SEQUENCE [LARGE SCALE GENOMIC DNA]</scope>
    <source>
        <strain evidence="9 10">KR</strain>
    </source>
</reference>
<evidence type="ECO:0000256" key="3">
    <source>
        <dbReference type="ARBA" id="ARBA00022552"/>
    </source>
</evidence>
<dbReference type="GO" id="GO:0005730">
    <property type="term" value="C:nucleolus"/>
    <property type="evidence" value="ECO:0007669"/>
    <property type="project" value="TreeGrafter"/>
</dbReference>
<dbReference type="Pfam" id="PF01138">
    <property type="entry name" value="RNase_PH"/>
    <property type="match status" value="1"/>
</dbReference>
<dbReference type="InterPro" id="IPR020568">
    <property type="entry name" value="Ribosomal_Su5_D2-typ_SF"/>
</dbReference>
<comment type="similarity">
    <text evidence="2">Belongs to the RNase PH family.</text>
</comment>
<dbReference type="GO" id="GO:0006364">
    <property type="term" value="P:rRNA processing"/>
    <property type="evidence" value="ECO:0007669"/>
    <property type="project" value="UniProtKB-KW"/>
</dbReference>
<dbReference type="InterPro" id="IPR001247">
    <property type="entry name" value="ExoRNase_PH_dom1"/>
</dbReference>
<comment type="subcellular location">
    <subcellularLocation>
        <location evidence="1">Nucleus</location>
    </subcellularLocation>
</comment>
<evidence type="ECO:0000256" key="6">
    <source>
        <dbReference type="SAM" id="MobiDB-lite"/>
    </source>
</evidence>
<sequence length="314" mass="33083">MASRRDRSPTALRPLALSQGLLSRADGSAQFSFGNVAVLGSVTGPAEVRIRDELVDRATLEVNVRPLRGQGGPGIKAIEATLTSLLTPLLLLHLYPRALLQLTLQTVSSPSTAFSLPTTTDPLLHSDSDSDSNPMKKGKGKKGKARGVATGAGERAATINAAMLAFVDAGVQCRGMLVAVAVAFLPRPPPPDAKEEEGEEEMVLDPTPEEEERATSTHVFAFSFGVGVGGTEGTCVGIDSTGTFSEDQLFDAQDFAQTAAQTVLAFIRKSIETKYGAEAGPAPTVTRPIGATADEKEDEDEDEDEDDDKVMIDA</sequence>
<dbReference type="Pfam" id="PF03725">
    <property type="entry name" value="RNase_PH_C"/>
    <property type="match status" value="1"/>
</dbReference>
<feature type="compositionally biased region" description="Acidic residues" evidence="6">
    <location>
        <begin position="194"/>
        <end position="212"/>
    </location>
</feature>
<dbReference type="GO" id="GO:0000177">
    <property type="term" value="C:cytoplasmic exosome (RNase complex)"/>
    <property type="evidence" value="ECO:0007669"/>
    <property type="project" value="TreeGrafter"/>
</dbReference>
<gene>
    <name evidence="9" type="primary">RRP46</name>
    <name evidence="9" type="ORF">C6P46_004585</name>
</gene>
<dbReference type="PANTHER" id="PTHR11953:SF1">
    <property type="entry name" value="EXOSOME COMPLEX COMPONENT RRP46"/>
    <property type="match status" value="1"/>
</dbReference>
<evidence type="ECO:0000256" key="2">
    <source>
        <dbReference type="ARBA" id="ARBA00006678"/>
    </source>
</evidence>
<keyword evidence="3" id="KW-0698">rRNA processing</keyword>
<accession>A0A9P7B5C0</accession>
<dbReference type="AlphaFoldDB" id="A0A9P7B5C0"/>
<evidence type="ECO:0000313" key="9">
    <source>
        <dbReference type="EMBL" id="KAG0660405.1"/>
    </source>
</evidence>
<feature type="compositionally biased region" description="Basic residues" evidence="6">
    <location>
        <begin position="136"/>
        <end position="145"/>
    </location>
</feature>
<name>A0A9P7B5C0_RHOMI</name>
<dbReference type="Proteomes" id="UP000777482">
    <property type="component" value="Unassembled WGS sequence"/>
</dbReference>
<dbReference type="CDD" id="cd11372">
    <property type="entry name" value="RNase_PH_RRP46"/>
    <property type="match status" value="1"/>
</dbReference>
<evidence type="ECO:0000256" key="5">
    <source>
        <dbReference type="ARBA" id="ARBA00023242"/>
    </source>
</evidence>
<dbReference type="InterPro" id="IPR050080">
    <property type="entry name" value="RNase_PH"/>
</dbReference>
<dbReference type="InterPro" id="IPR015847">
    <property type="entry name" value="ExoRNase_PH_dom2"/>
</dbReference>
<comment type="caution">
    <text evidence="9">The sequence shown here is derived from an EMBL/GenBank/DDBJ whole genome shotgun (WGS) entry which is preliminary data.</text>
</comment>
<evidence type="ECO:0000313" key="10">
    <source>
        <dbReference type="Proteomes" id="UP000777482"/>
    </source>
</evidence>